<dbReference type="Pfam" id="PF13489">
    <property type="entry name" value="Methyltransf_23"/>
    <property type="match status" value="1"/>
</dbReference>
<dbReference type="InterPro" id="IPR013691">
    <property type="entry name" value="MeTrfase_14"/>
</dbReference>
<dbReference type="Gene3D" id="3.40.50.150">
    <property type="entry name" value="Vaccinia Virus protein VP39"/>
    <property type="match status" value="1"/>
</dbReference>
<dbReference type="InterPro" id="IPR029063">
    <property type="entry name" value="SAM-dependent_MTases_sf"/>
</dbReference>
<gene>
    <name evidence="2" type="ORF">R5W23_003025</name>
</gene>
<name>A0ABU5ETG2_9BACT</name>
<evidence type="ECO:0000313" key="3">
    <source>
        <dbReference type="Proteomes" id="UP001272242"/>
    </source>
</evidence>
<feature type="domain" description="C-methyltransferase" evidence="1">
    <location>
        <begin position="266"/>
        <end position="381"/>
    </location>
</feature>
<dbReference type="Proteomes" id="UP001272242">
    <property type="component" value="Unassembled WGS sequence"/>
</dbReference>
<dbReference type="GO" id="GO:0032259">
    <property type="term" value="P:methylation"/>
    <property type="evidence" value="ECO:0007669"/>
    <property type="project" value="UniProtKB-KW"/>
</dbReference>
<keyword evidence="2" id="KW-0808">Transferase</keyword>
<sequence>MPRETCPVCGSAGTEPFLSRTGVPVHQNLLFDAAAAARAIARGDLEMRACGGCGFVFNAVFDPALVEYGPNYENSQNHSAAFNTHLDQLADHIVVGRGVSSGRIVEVGCGKGAFLHKLLAHPRSACDAIGFDPAYTGPLEAPGGRVRFVPDFYGPDTAVPADAVVCRHVIEHIPDPLALLRTVRAGVGASGATRVFFETPCAEWILRNRVPWDFFYEHCSLFTAESLALALARAGFGVTDVRHIFGGQYLWAEGTAVRGGEPPHEARELKSGAHSVSLARAFTAEEQNLRAAWGALLEEAGARGPVFAWGAGAKGVTFCNLADPDGTRVAGVVDVNPAKQGKYLPGTGHPIVGPGAAAGAAAVLVFNPNYLAEVRDQLAALGSRAEVIDPMQEAVTCDS</sequence>
<dbReference type="SUPFAM" id="SSF53335">
    <property type="entry name" value="S-adenosyl-L-methionine-dependent methyltransferases"/>
    <property type="match status" value="1"/>
</dbReference>
<evidence type="ECO:0000313" key="2">
    <source>
        <dbReference type="EMBL" id="MDY3557760.1"/>
    </source>
</evidence>
<dbReference type="GO" id="GO:0008168">
    <property type="term" value="F:methyltransferase activity"/>
    <property type="evidence" value="ECO:0007669"/>
    <property type="project" value="UniProtKB-KW"/>
</dbReference>
<organism evidence="2 3">
    <name type="scientific">Gemmata algarum</name>
    <dbReference type="NCBI Taxonomy" id="2975278"/>
    <lineage>
        <taxon>Bacteria</taxon>
        <taxon>Pseudomonadati</taxon>
        <taxon>Planctomycetota</taxon>
        <taxon>Planctomycetia</taxon>
        <taxon>Gemmatales</taxon>
        <taxon>Gemmataceae</taxon>
        <taxon>Gemmata</taxon>
    </lineage>
</organism>
<proteinExistence type="predicted"/>
<accession>A0ABU5ETG2</accession>
<dbReference type="RefSeq" id="WP_320684791.1">
    <property type="nucleotide sequence ID" value="NZ_JAXBLV010000002.1"/>
</dbReference>
<reference evidence="3" key="1">
    <citation type="journal article" date="2023" name="Mar. Drugs">
        <title>Gemmata algarum, a Novel Planctomycete Isolated from an Algal Mat, Displays Antimicrobial Activity.</title>
        <authorList>
            <person name="Kumar G."/>
            <person name="Kallscheuer N."/>
            <person name="Kashif M."/>
            <person name="Ahamad S."/>
            <person name="Jagadeeshwari U."/>
            <person name="Pannikurungottu S."/>
            <person name="Haufschild T."/>
            <person name="Kabuu M."/>
            <person name="Sasikala C."/>
            <person name="Jogler C."/>
            <person name="Ramana C."/>
        </authorList>
    </citation>
    <scope>NUCLEOTIDE SEQUENCE [LARGE SCALE GENOMIC DNA]</scope>
    <source>
        <strain evidence="3">JC673</strain>
    </source>
</reference>
<comment type="caution">
    <text evidence="2">The sequence shown here is derived from an EMBL/GenBank/DDBJ whole genome shotgun (WGS) entry which is preliminary data.</text>
</comment>
<dbReference type="EMBL" id="JAXBLV010000002">
    <property type="protein sequence ID" value="MDY3557760.1"/>
    <property type="molecule type" value="Genomic_DNA"/>
</dbReference>
<dbReference type="CDD" id="cd02440">
    <property type="entry name" value="AdoMet_MTases"/>
    <property type="match status" value="1"/>
</dbReference>
<keyword evidence="2" id="KW-0489">Methyltransferase</keyword>
<dbReference type="Gene3D" id="3.40.50.720">
    <property type="entry name" value="NAD(P)-binding Rossmann-like Domain"/>
    <property type="match status" value="1"/>
</dbReference>
<keyword evidence="3" id="KW-1185">Reference proteome</keyword>
<evidence type="ECO:0000259" key="1">
    <source>
        <dbReference type="Pfam" id="PF08484"/>
    </source>
</evidence>
<dbReference type="Pfam" id="PF08484">
    <property type="entry name" value="Methyltransf_14"/>
    <property type="match status" value="1"/>
</dbReference>
<protein>
    <submittedName>
        <fullName evidence="2">Class I SAM-dependent methyltransferase</fullName>
    </submittedName>
</protein>